<proteinExistence type="predicted"/>
<dbReference type="InParanoid" id="A0A317XX96"/>
<name>A0A317XX96_9BASI</name>
<keyword evidence="3" id="KW-1185">Reference proteome</keyword>
<feature type="region of interest" description="Disordered" evidence="1">
    <location>
        <begin position="93"/>
        <end position="112"/>
    </location>
</feature>
<protein>
    <submittedName>
        <fullName evidence="2">Uncharacterized protein</fullName>
    </submittedName>
</protein>
<reference evidence="2 3" key="1">
    <citation type="journal article" date="2018" name="Mol. Biol. Evol.">
        <title>Broad Genomic Sampling Reveals a Smut Pathogenic Ancestry of the Fungal Clade Ustilaginomycotina.</title>
        <authorList>
            <person name="Kijpornyongpan T."/>
            <person name="Mondo S.J."/>
            <person name="Barry K."/>
            <person name="Sandor L."/>
            <person name="Lee J."/>
            <person name="Lipzen A."/>
            <person name="Pangilinan J."/>
            <person name="LaButti K."/>
            <person name="Hainaut M."/>
            <person name="Henrissat B."/>
            <person name="Grigoriev I.V."/>
            <person name="Spatafora J.W."/>
            <person name="Aime M.C."/>
        </authorList>
    </citation>
    <scope>NUCLEOTIDE SEQUENCE [LARGE SCALE GENOMIC DNA]</scope>
    <source>
        <strain evidence="2 3">MCA 3645</strain>
    </source>
</reference>
<evidence type="ECO:0000313" key="2">
    <source>
        <dbReference type="EMBL" id="PWZ02917.1"/>
    </source>
</evidence>
<accession>A0A317XX96</accession>
<sequence length="112" mass="12572">MWRLKARTCARSRKSVLGHVTARTRTTSSIILLVCTPIPFSAIDSGSRFSVASHSWLSQSELSLIMTRPHAIRRTSLARGEWIKVHIDSDQKECPEEQSGKTSDFEVSYAHS</sequence>
<gene>
    <name evidence="2" type="ORF">BCV70DRAFT_8207</name>
</gene>
<evidence type="ECO:0000313" key="3">
    <source>
        <dbReference type="Proteomes" id="UP000246740"/>
    </source>
</evidence>
<dbReference type="AlphaFoldDB" id="A0A317XX96"/>
<organism evidence="2 3">
    <name type="scientific">Testicularia cyperi</name>
    <dbReference type="NCBI Taxonomy" id="1882483"/>
    <lineage>
        <taxon>Eukaryota</taxon>
        <taxon>Fungi</taxon>
        <taxon>Dikarya</taxon>
        <taxon>Basidiomycota</taxon>
        <taxon>Ustilaginomycotina</taxon>
        <taxon>Ustilaginomycetes</taxon>
        <taxon>Ustilaginales</taxon>
        <taxon>Anthracoideaceae</taxon>
        <taxon>Testicularia</taxon>
    </lineage>
</organism>
<evidence type="ECO:0000256" key="1">
    <source>
        <dbReference type="SAM" id="MobiDB-lite"/>
    </source>
</evidence>
<dbReference type="Proteomes" id="UP000246740">
    <property type="component" value="Unassembled WGS sequence"/>
</dbReference>
<dbReference type="EMBL" id="KZ819188">
    <property type="protein sequence ID" value="PWZ02917.1"/>
    <property type="molecule type" value="Genomic_DNA"/>
</dbReference>